<reference evidence="1 2" key="1">
    <citation type="submission" date="2019-05" db="EMBL/GenBank/DDBJ databases">
        <title>Arcobacter sp. nov., isolated from sea sediment.</title>
        <authorList>
            <person name="Kim W."/>
        </authorList>
    </citation>
    <scope>NUCLEOTIDE SEQUENCE [LARGE SCALE GENOMIC DNA]</scope>
    <source>
        <strain evidence="1 2">CAU 1517</strain>
    </source>
</reference>
<dbReference type="Proteomes" id="UP000308901">
    <property type="component" value="Unassembled WGS sequence"/>
</dbReference>
<sequence length="329" mass="38893">MKIYFILFLTLFLLGCSNKTVTIKSLQPSQISNIRVHDVILEKFINDNINQTNYIEEQIVNKIVENKRVFTLKPTYKNVDAIITGEVLDSSIHFSYYYEDDVDYTRCVEFEYKDKKRTDKCVRYKKIKIPCERKDYYVQTKIDVLDYNETALFSKIYKGHKQNIDCNYNRRFFTEYFLNVNRVKNNSTDPMNIDIAKEIASKAINDISPHYSYTKVKFFSNFDNKNYPDTMIKSFENIVELLEKNLTNIAQEKLIILNEQLNSSSYEVLYNLALTYENQSLFTKARKYYFEAKDICTNNEDLVLIDNAIERISVNSYNNSKAKSQLIKK</sequence>
<name>A0A5R8XYL8_9BACT</name>
<proteinExistence type="predicted"/>
<evidence type="ECO:0000313" key="2">
    <source>
        <dbReference type="Proteomes" id="UP000308901"/>
    </source>
</evidence>
<evidence type="ECO:0008006" key="3">
    <source>
        <dbReference type="Google" id="ProtNLM"/>
    </source>
</evidence>
<dbReference type="OrthoDB" id="5342921at2"/>
<dbReference type="AlphaFoldDB" id="A0A5R8XYL8"/>
<evidence type="ECO:0000313" key="1">
    <source>
        <dbReference type="EMBL" id="TLP36235.1"/>
    </source>
</evidence>
<dbReference type="RefSeq" id="WP_138153465.1">
    <property type="nucleotide sequence ID" value="NZ_VANU01000006.1"/>
</dbReference>
<gene>
    <name evidence="1" type="ORF">FDK22_13275</name>
</gene>
<organism evidence="1 2">
    <name type="scientific">Arcobacter arenosus</name>
    <dbReference type="NCBI Taxonomy" id="2576037"/>
    <lineage>
        <taxon>Bacteria</taxon>
        <taxon>Pseudomonadati</taxon>
        <taxon>Campylobacterota</taxon>
        <taxon>Epsilonproteobacteria</taxon>
        <taxon>Campylobacterales</taxon>
        <taxon>Arcobacteraceae</taxon>
        <taxon>Arcobacter</taxon>
    </lineage>
</organism>
<dbReference type="EMBL" id="VANU01000006">
    <property type="protein sequence ID" value="TLP36235.1"/>
    <property type="molecule type" value="Genomic_DNA"/>
</dbReference>
<dbReference type="PROSITE" id="PS51257">
    <property type="entry name" value="PROKAR_LIPOPROTEIN"/>
    <property type="match status" value="1"/>
</dbReference>
<accession>A0A5R8XYL8</accession>
<protein>
    <recommendedName>
        <fullName evidence="3">Tetratricopeptide repeat protein</fullName>
    </recommendedName>
</protein>
<keyword evidence="2" id="KW-1185">Reference proteome</keyword>
<comment type="caution">
    <text evidence="1">The sequence shown here is derived from an EMBL/GenBank/DDBJ whole genome shotgun (WGS) entry which is preliminary data.</text>
</comment>